<protein>
    <submittedName>
        <fullName evidence="1">Uncharacterized protein</fullName>
    </submittedName>
</protein>
<organism evidence="1 2">
    <name type="scientific">Gossypium arboreum</name>
    <name type="common">Tree cotton</name>
    <name type="synonym">Gossypium nanking</name>
    <dbReference type="NCBI Taxonomy" id="29729"/>
    <lineage>
        <taxon>Eukaryota</taxon>
        <taxon>Viridiplantae</taxon>
        <taxon>Streptophyta</taxon>
        <taxon>Embryophyta</taxon>
        <taxon>Tracheophyta</taxon>
        <taxon>Spermatophyta</taxon>
        <taxon>Magnoliopsida</taxon>
        <taxon>eudicotyledons</taxon>
        <taxon>Gunneridae</taxon>
        <taxon>Pentapetalae</taxon>
        <taxon>rosids</taxon>
        <taxon>malvids</taxon>
        <taxon>Malvales</taxon>
        <taxon>Malvaceae</taxon>
        <taxon>Malvoideae</taxon>
        <taxon>Gossypium</taxon>
    </lineage>
</organism>
<gene>
    <name evidence="1" type="ORF">PVK06_024581</name>
</gene>
<dbReference type="Proteomes" id="UP001358586">
    <property type="component" value="Chromosome 7"/>
</dbReference>
<evidence type="ECO:0000313" key="2">
    <source>
        <dbReference type="Proteomes" id="UP001358586"/>
    </source>
</evidence>
<evidence type="ECO:0000313" key="1">
    <source>
        <dbReference type="EMBL" id="KAK5819569.1"/>
    </source>
</evidence>
<keyword evidence="2" id="KW-1185">Reference proteome</keyword>
<proteinExistence type="predicted"/>
<comment type="caution">
    <text evidence="1">The sequence shown here is derived from an EMBL/GenBank/DDBJ whole genome shotgun (WGS) entry which is preliminary data.</text>
</comment>
<dbReference type="EMBL" id="JARKNE010000007">
    <property type="protein sequence ID" value="KAK5819569.1"/>
    <property type="molecule type" value="Genomic_DNA"/>
</dbReference>
<sequence>MTNKKVDISLQVHQVIHPRRIAYEEANVFQKRQNPIDKFQVQYLPKEKRFTLVEKGNVINESCLPMPKDRKESTIIENYGIDEIVGELLINWQLQRLDVQNNESYKPFHLLDCGENLRLRFEAYECLETYMLIQMNCDGFDYLNVSDNLKWYPSKKGRFMNKDVCDGEIFFSSNWPDLRTNRLQEGGYDAISAASYFNTPRRQ</sequence>
<name>A0ABR0PEQ7_GOSAR</name>
<accession>A0ABR0PEQ7</accession>
<reference evidence="1 2" key="1">
    <citation type="submission" date="2023-03" db="EMBL/GenBank/DDBJ databases">
        <title>WGS of Gossypium arboreum.</title>
        <authorList>
            <person name="Yu D."/>
        </authorList>
    </citation>
    <scope>NUCLEOTIDE SEQUENCE [LARGE SCALE GENOMIC DNA]</scope>
    <source>
        <tissue evidence="1">Leaf</tissue>
    </source>
</reference>